<protein>
    <recommendedName>
        <fullName evidence="2">Ribosome-recycling factor, mitochondrial</fullName>
    </recommendedName>
    <alternativeName>
        <fullName evidence="4">Ribosome-releasing factor, mitochondrial</fullName>
    </alternativeName>
</protein>
<sequence>MSGIAFRQITSCRSSSLRSLLNSARFNPARSPCPPLAPVVAAQISYSLQPRVSCQQIPVNRNAGIIVQAPCRGYAKKGKDGKGKHDKKHDKKNKPKVELVGEELNEVIDVPQMEHKLQASLDHLRLDFVEQLSLRTSVGILDSLQVQTPDGSFPLIQLGQVVKKNPQLFVIDMTGLPQYTAAARDAIANSGLNLNPQQDGTSIFVPIPPVTREYRENLAKNAKILCDKAKVKLRNIHNHYTKEINAAKKNQDASKELLKNLEDHVHFLMKQYSDKADEMMHQKQQELLNSK</sequence>
<dbReference type="EMBL" id="AMQN01008660">
    <property type="status" value="NOT_ANNOTATED_CDS"/>
    <property type="molecule type" value="Genomic_DNA"/>
</dbReference>
<dbReference type="GO" id="GO:0005739">
    <property type="term" value="C:mitochondrion"/>
    <property type="evidence" value="ECO:0007669"/>
    <property type="project" value="TreeGrafter"/>
</dbReference>
<organism evidence="7">
    <name type="scientific">Capitella teleta</name>
    <name type="common">Polychaete worm</name>
    <dbReference type="NCBI Taxonomy" id="283909"/>
    <lineage>
        <taxon>Eukaryota</taxon>
        <taxon>Metazoa</taxon>
        <taxon>Spiralia</taxon>
        <taxon>Lophotrochozoa</taxon>
        <taxon>Annelida</taxon>
        <taxon>Polychaeta</taxon>
        <taxon>Sedentaria</taxon>
        <taxon>Scolecida</taxon>
        <taxon>Capitellidae</taxon>
        <taxon>Capitella</taxon>
    </lineage>
</organism>
<dbReference type="AlphaFoldDB" id="R7U9N1"/>
<evidence type="ECO:0000256" key="4">
    <source>
        <dbReference type="ARBA" id="ARBA00033107"/>
    </source>
</evidence>
<evidence type="ECO:0000313" key="7">
    <source>
        <dbReference type="EMBL" id="ELU02846.1"/>
    </source>
</evidence>
<dbReference type="FunFam" id="3.30.1360.40:FF:000001">
    <property type="entry name" value="Ribosome-recycling factor"/>
    <property type="match status" value="1"/>
</dbReference>
<dbReference type="EnsemblMetazoa" id="CapteT226887">
    <property type="protein sequence ID" value="CapteP226887"/>
    <property type="gene ID" value="CapteG226887"/>
</dbReference>
<dbReference type="InterPro" id="IPR023584">
    <property type="entry name" value="Ribosome_recyc_fac_dom"/>
</dbReference>
<dbReference type="OMA" id="YVPIPKV"/>
<evidence type="ECO:0000259" key="6">
    <source>
        <dbReference type="Pfam" id="PF01765"/>
    </source>
</evidence>
<evidence type="ECO:0000256" key="2">
    <source>
        <dbReference type="ARBA" id="ARBA00020581"/>
    </source>
</evidence>
<keyword evidence="9" id="KW-1185">Reference proteome</keyword>
<dbReference type="InterPro" id="IPR002661">
    <property type="entry name" value="Ribosome_recyc_fac"/>
</dbReference>
<proteinExistence type="inferred from homology"/>
<evidence type="ECO:0000313" key="8">
    <source>
        <dbReference type="EnsemblMetazoa" id="CapteP226887"/>
    </source>
</evidence>
<dbReference type="Gene3D" id="1.10.132.20">
    <property type="entry name" value="Ribosome-recycling factor"/>
    <property type="match status" value="1"/>
</dbReference>
<accession>R7U9N1</accession>
<dbReference type="GO" id="GO:0006412">
    <property type="term" value="P:translation"/>
    <property type="evidence" value="ECO:0007669"/>
    <property type="project" value="UniProtKB-KW"/>
</dbReference>
<dbReference type="PANTHER" id="PTHR20982:SF3">
    <property type="entry name" value="MITOCHONDRIAL RIBOSOME RECYCLING FACTOR PSEUDO 1"/>
    <property type="match status" value="1"/>
</dbReference>
<dbReference type="SUPFAM" id="SSF55194">
    <property type="entry name" value="Ribosome recycling factor, RRF"/>
    <property type="match status" value="1"/>
</dbReference>
<name>R7U9N1_CAPTE</name>
<dbReference type="OrthoDB" id="407355at2759"/>
<dbReference type="GO" id="GO:0043023">
    <property type="term" value="F:ribosomal large subunit binding"/>
    <property type="evidence" value="ECO:0007669"/>
    <property type="project" value="TreeGrafter"/>
</dbReference>
<keyword evidence="3" id="KW-0648">Protein biosynthesis</keyword>
<evidence type="ECO:0000256" key="3">
    <source>
        <dbReference type="ARBA" id="ARBA00022917"/>
    </source>
</evidence>
<dbReference type="PANTHER" id="PTHR20982">
    <property type="entry name" value="RIBOSOME RECYCLING FACTOR"/>
    <property type="match status" value="1"/>
</dbReference>
<reference evidence="7 9" key="2">
    <citation type="journal article" date="2013" name="Nature">
        <title>Insights into bilaterian evolution from three spiralian genomes.</title>
        <authorList>
            <person name="Simakov O."/>
            <person name="Marletaz F."/>
            <person name="Cho S.J."/>
            <person name="Edsinger-Gonzales E."/>
            <person name="Havlak P."/>
            <person name="Hellsten U."/>
            <person name="Kuo D.H."/>
            <person name="Larsson T."/>
            <person name="Lv J."/>
            <person name="Arendt D."/>
            <person name="Savage R."/>
            <person name="Osoegawa K."/>
            <person name="de Jong P."/>
            <person name="Grimwood J."/>
            <person name="Chapman J.A."/>
            <person name="Shapiro H."/>
            <person name="Aerts A."/>
            <person name="Otillar R.P."/>
            <person name="Terry A.Y."/>
            <person name="Boore J.L."/>
            <person name="Grigoriev I.V."/>
            <person name="Lindberg D.R."/>
            <person name="Seaver E.C."/>
            <person name="Weisblat D.A."/>
            <person name="Putnam N.H."/>
            <person name="Rokhsar D.S."/>
        </authorList>
    </citation>
    <scope>NUCLEOTIDE SEQUENCE</scope>
    <source>
        <strain evidence="7 9">I ESC-2004</strain>
    </source>
</reference>
<dbReference type="Pfam" id="PF01765">
    <property type="entry name" value="RRF"/>
    <property type="match status" value="1"/>
</dbReference>
<dbReference type="Gene3D" id="3.30.1360.40">
    <property type="match status" value="1"/>
</dbReference>
<reference evidence="9" key="1">
    <citation type="submission" date="2012-12" db="EMBL/GenBank/DDBJ databases">
        <authorList>
            <person name="Hellsten U."/>
            <person name="Grimwood J."/>
            <person name="Chapman J.A."/>
            <person name="Shapiro H."/>
            <person name="Aerts A."/>
            <person name="Otillar R.P."/>
            <person name="Terry A.Y."/>
            <person name="Boore J.L."/>
            <person name="Simakov O."/>
            <person name="Marletaz F."/>
            <person name="Cho S.-J."/>
            <person name="Edsinger-Gonzales E."/>
            <person name="Havlak P."/>
            <person name="Kuo D.-H."/>
            <person name="Larsson T."/>
            <person name="Lv J."/>
            <person name="Arendt D."/>
            <person name="Savage R."/>
            <person name="Osoegawa K."/>
            <person name="de Jong P."/>
            <person name="Lindberg D.R."/>
            <person name="Seaver E.C."/>
            <person name="Weisblat D.A."/>
            <person name="Putnam N.H."/>
            <person name="Grigoriev I.V."/>
            <person name="Rokhsar D.S."/>
        </authorList>
    </citation>
    <scope>NUCLEOTIDE SEQUENCE</scope>
    <source>
        <strain evidence="9">I ESC-2004</strain>
    </source>
</reference>
<dbReference type="FunCoup" id="R7U9N1">
    <property type="interactions" value="428"/>
</dbReference>
<reference evidence="8" key="3">
    <citation type="submission" date="2015-06" db="UniProtKB">
        <authorList>
            <consortium name="EnsemblMetazoa"/>
        </authorList>
    </citation>
    <scope>IDENTIFICATION</scope>
</reference>
<dbReference type="InterPro" id="IPR036191">
    <property type="entry name" value="RRF_sf"/>
</dbReference>
<dbReference type="STRING" id="283909.R7U9N1"/>
<dbReference type="EMBL" id="KB303698">
    <property type="protein sequence ID" value="ELU02846.1"/>
    <property type="molecule type" value="Genomic_DNA"/>
</dbReference>
<feature type="compositionally biased region" description="Basic residues" evidence="5">
    <location>
        <begin position="84"/>
        <end position="94"/>
    </location>
</feature>
<feature type="domain" description="Ribosome recycling factor" evidence="6">
    <location>
        <begin position="130"/>
        <end position="288"/>
    </location>
</feature>
<evidence type="ECO:0000313" key="9">
    <source>
        <dbReference type="Proteomes" id="UP000014760"/>
    </source>
</evidence>
<gene>
    <name evidence="7" type="ORF">CAPTEDRAFT_226887</name>
</gene>
<evidence type="ECO:0000256" key="1">
    <source>
        <dbReference type="ARBA" id="ARBA00005912"/>
    </source>
</evidence>
<feature type="region of interest" description="Disordered" evidence="5">
    <location>
        <begin position="74"/>
        <end position="96"/>
    </location>
</feature>
<dbReference type="HOGENOM" id="CLU_073981_4_1_1"/>
<dbReference type="Proteomes" id="UP000014760">
    <property type="component" value="Unassembled WGS sequence"/>
</dbReference>
<comment type="similarity">
    <text evidence="1">Belongs to the RRF family.</text>
</comment>
<evidence type="ECO:0000256" key="5">
    <source>
        <dbReference type="SAM" id="MobiDB-lite"/>
    </source>
</evidence>